<evidence type="ECO:0000256" key="2">
    <source>
        <dbReference type="ARBA" id="ARBA00010323"/>
    </source>
</evidence>
<feature type="transmembrane region" description="Helical" evidence="8">
    <location>
        <begin position="100"/>
        <end position="119"/>
    </location>
</feature>
<feature type="transmembrane region" description="Helical" evidence="8">
    <location>
        <begin position="455"/>
        <end position="480"/>
    </location>
</feature>
<keyword evidence="3 7" id="KW-1003">Cell membrane</keyword>
<proteinExistence type="inferred from homology"/>
<comment type="subcellular location">
    <subcellularLocation>
        <location evidence="1">Cell membrane</location>
        <topology evidence="1">Multi-pass membrane protein</topology>
    </subcellularLocation>
</comment>
<evidence type="ECO:0000256" key="7">
    <source>
        <dbReference type="PIRNR" id="PIRNR016636"/>
    </source>
</evidence>
<dbReference type="InterPro" id="IPR024194">
    <property type="entry name" value="Ac/AlaTfrase_AlgI/DltB"/>
</dbReference>
<dbReference type="OrthoDB" id="9805788at2"/>
<comment type="similarity">
    <text evidence="2 7">Belongs to the membrane-bound acyltransferase family.</text>
</comment>
<organism evidence="9 10">
    <name type="scientific">Herbinix hemicellulosilytica</name>
    <dbReference type="NCBI Taxonomy" id="1564487"/>
    <lineage>
        <taxon>Bacteria</taxon>
        <taxon>Bacillati</taxon>
        <taxon>Bacillota</taxon>
        <taxon>Clostridia</taxon>
        <taxon>Lachnospirales</taxon>
        <taxon>Lachnospiraceae</taxon>
        <taxon>Herbinix</taxon>
    </lineage>
</organism>
<name>A0A0H5SGA2_HERHM</name>
<accession>A0A0H5SGA2</accession>
<feature type="transmembrane region" description="Helical" evidence="8">
    <location>
        <begin position="28"/>
        <end position="59"/>
    </location>
</feature>
<gene>
    <name evidence="9" type="ORF">HHT355_0637</name>
</gene>
<feature type="transmembrane region" description="Helical" evidence="8">
    <location>
        <begin position="500"/>
        <end position="520"/>
    </location>
</feature>
<dbReference type="PANTHER" id="PTHR13285">
    <property type="entry name" value="ACYLTRANSFERASE"/>
    <property type="match status" value="1"/>
</dbReference>
<dbReference type="Pfam" id="PF03062">
    <property type="entry name" value="MBOAT"/>
    <property type="match status" value="1"/>
</dbReference>
<keyword evidence="4 8" id="KW-0812">Transmembrane</keyword>
<keyword evidence="10" id="KW-1185">Reference proteome</keyword>
<dbReference type="PIRSF" id="PIRSF016636">
    <property type="entry name" value="AlgI_DltB"/>
    <property type="match status" value="1"/>
</dbReference>
<dbReference type="InterPro" id="IPR028362">
    <property type="entry name" value="AlgI"/>
</dbReference>
<evidence type="ECO:0000256" key="8">
    <source>
        <dbReference type="SAM" id="Phobius"/>
    </source>
</evidence>
<dbReference type="InterPro" id="IPR004299">
    <property type="entry name" value="MBOAT_fam"/>
</dbReference>
<dbReference type="RefSeq" id="WP_103201991.1">
    <property type="nucleotide sequence ID" value="NZ_CVTD020000008.1"/>
</dbReference>
<dbReference type="PANTHER" id="PTHR13285:SF18">
    <property type="entry name" value="PROTEIN-CYSTEINE N-PALMITOYLTRANSFERASE RASP"/>
    <property type="match status" value="1"/>
</dbReference>
<evidence type="ECO:0000313" key="9">
    <source>
        <dbReference type="EMBL" id="CRZ33841.1"/>
    </source>
</evidence>
<evidence type="ECO:0000256" key="6">
    <source>
        <dbReference type="ARBA" id="ARBA00023136"/>
    </source>
</evidence>
<dbReference type="Proteomes" id="UP000236497">
    <property type="component" value="Unassembled WGS sequence"/>
</dbReference>
<evidence type="ECO:0000256" key="1">
    <source>
        <dbReference type="ARBA" id="ARBA00004651"/>
    </source>
</evidence>
<dbReference type="GO" id="GO:0005886">
    <property type="term" value="C:plasma membrane"/>
    <property type="evidence" value="ECO:0007669"/>
    <property type="project" value="UniProtKB-SubCell"/>
</dbReference>
<keyword evidence="5 8" id="KW-1133">Transmembrane helix</keyword>
<evidence type="ECO:0000256" key="4">
    <source>
        <dbReference type="ARBA" id="ARBA00022692"/>
    </source>
</evidence>
<dbReference type="PIRSF" id="PIRSF500217">
    <property type="entry name" value="AlgI"/>
    <property type="match status" value="1"/>
</dbReference>
<feature type="transmembrane region" description="Helical" evidence="8">
    <location>
        <begin position="139"/>
        <end position="162"/>
    </location>
</feature>
<evidence type="ECO:0000256" key="3">
    <source>
        <dbReference type="ARBA" id="ARBA00022475"/>
    </source>
</evidence>
<keyword evidence="7" id="KW-0012">Acyltransferase</keyword>
<dbReference type="GO" id="GO:0016746">
    <property type="term" value="F:acyltransferase activity"/>
    <property type="evidence" value="ECO:0007669"/>
    <property type="project" value="UniProtKB-KW"/>
</dbReference>
<dbReference type="AlphaFoldDB" id="A0A0H5SGA2"/>
<dbReference type="GO" id="GO:0042121">
    <property type="term" value="P:alginic acid biosynthetic process"/>
    <property type="evidence" value="ECO:0007669"/>
    <property type="project" value="InterPro"/>
</dbReference>
<dbReference type="EMBL" id="CVTD020000008">
    <property type="protein sequence ID" value="CRZ33841.1"/>
    <property type="molecule type" value="Genomic_DNA"/>
</dbReference>
<evidence type="ECO:0000313" key="10">
    <source>
        <dbReference type="Proteomes" id="UP000236497"/>
    </source>
</evidence>
<feature type="transmembrane region" description="Helical" evidence="8">
    <location>
        <begin position="5"/>
        <end position="22"/>
    </location>
</feature>
<keyword evidence="7" id="KW-0808">Transferase</keyword>
<reference evidence="9 10" key="1">
    <citation type="submission" date="2015-06" db="EMBL/GenBank/DDBJ databases">
        <authorList>
            <person name="Wibberg Daniel"/>
        </authorList>
    </citation>
    <scope>NUCLEOTIDE SEQUENCE [LARGE SCALE GENOMIC DNA]</scope>
    <source>
        <strain evidence="9 10">T3/55T</strain>
    </source>
</reference>
<dbReference type="InterPro" id="IPR051085">
    <property type="entry name" value="MB_O-acyltransferase"/>
</dbReference>
<keyword evidence="6 7" id="KW-0472">Membrane</keyword>
<evidence type="ECO:0000256" key="5">
    <source>
        <dbReference type="ARBA" id="ARBA00022989"/>
    </source>
</evidence>
<sequence>MLFTSFEFILFATVLFVLYYIIPKKLQWMLLLAASYVFYAFAGVKYLVYILATTVSTYFTGQRIGKLQKIGYEYIKINKETLSREERKAYKEKIKKKQRYWLAFCLVLNFGILAVIKYYNFTVLNINSVFDLLKINVNIPTLGFVLPLGISFYTFQTMGYIIDVYREKYAPQKNMFRLALFVSFFPQLIQGPINRYDDLEKTLFGPHKFVSKKVSFGLQRILWGYFKKLVVADRLLIAVNTIVKNPDEYQGVYVLLGMFFYAIELYADFTGGIDIAIGVAEVLGIRMAENFERPYFSKSITEYWRRWHITLGTWFKDYLFLPISVSKSMLNLSKKCRKLFGDSIGKRIPVYISTIVVWFTTGIWHGAAWNFIVWGLLNALVILISQECIPLYNRFHKRFNVSGTFWYRLFQVGRTFWLMSFLRTLDCYRNVPTTFRMYGTIFTKWNWHELFNGKFASLGLGISDYIILTLAVLLILYVSLASRAGSFREKLSKKPLIVRYLSYFGLIISILIFGAYGIGYDSSQFIYSQF</sequence>
<protein>
    <submittedName>
        <fullName evidence="9">Putative membrane protein</fullName>
    </submittedName>
</protein>